<organism evidence="1 2">
    <name type="scientific">Peribacillus asahii</name>
    <dbReference type="NCBI Taxonomy" id="228899"/>
    <lineage>
        <taxon>Bacteria</taxon>
        <taxon>Bacillati</taxon>
        <taxon>Bacillota</taxon>
        <taxon>Bacilli</taxon>
        <taxon>Bacillales</taxon>
        <taxon>Bacillaceae</taxon>
        <taxon>Peribacillus</taxon>
    </lineage>
</organism>
<protein>
    <submittedName>
        <fullName evidence="1">Uncharacterized protein</fullName>
    </submittedName>
</protein>
<comment type="caution">
    <text evidence="1">The sequence shown here is derived from an EMBL/GenBank/DDBJ whole genome shotgun (WGS) entry which is preliminary data.</text>
</comment>
<name>A0A398BDZ9_9BACI</name>
<evidence type="ECO:0000313" key="2">
    <source>
        <dbReference type="Proteomes" id="UP000266016"/>
    </source>
</evidence>
<dbReference type="Proteomes" id="UP000266016">
    <property type="component" value="Unassembled WGS sequence"/>
</dbReference>
<sequence>MKKLLEIHCWDCRLRLEPDDVVNMDEIYTLTHDFCNSMGFEIEDTGTYEEIAKRHPYYYKK</sequence>
<dbReference type="AlphaFoldDB" id="A0A398BDZ9"/>
<gene>
    <name evidence="1" type="ORF">D1953_06900</name>
</gene>
<dbReference type="EMBL" id="QWVS01000013">
    <property type="protein sequence ID" value="RID87038.1"/>
    <property type="molecule type" value="Genomic_DNA"/>
</dbReference>
<evidence type="ECO:0000313" key="1">
    <source>
        <dbReference type="EMBL" id="RID87038.1"/>
    </source>
</evidence>
<reference evidence="1 2" key="1">
    <citation type="submission" date="2018-08" db="EMBL/GenBank/DDBJ databases">
        <title>Bacillus jemisoniae sp. nov., Bacillus chryseoplanitiae sp. nov., Bacillus resnikiae sp. nov., and Bacillus frankliniae sp. nov., isolated from Viking spacecraft and associated surfaces.</title>
        <authorList>
            <person name="Seuylemezian A."/>
            <person name="Vaishampayan P."/>
        </authorList>
    </citation>
    <scope>NUCLEOTIDE SEQUENCE [LARGE SCALE GENOMIC DNA]</scope>
    <source>
        <strain evidence="1 2">MA001</strain>
    </source>
</reference>
<dbReference type="RefSeq" id="WP_119116433.1">
    <property type="nucleotide sequence ID" value="NZ_CP085714.1"/>
</dbReference>
<accession>A0A398BDZ9</accession>
<keyword evidence="2" id="KW-1185">Reference proteome</keyword>
<proteinExistence type="predicted"/>